<dbReference type="Proteomes" id="UP000035648">
    <property type="component" value="Chromosome"/>
</dbReference>
<keyword evidence="2 3" id="KW-0143">Chaperone</keyword>
<dbReference type="Gene3D" id="2.30.22.10">
    <property type="entry name" value="Head domain of nucleotide exchange factor GrpE"/>
    <property type="match status" value="1"/>
</dbReference>
<dbReference type="InterPro" id="IPR009012">
    <property type="entry name" value="GrpE_head"/>
</dbReference>
<comment type="subcellular location">
    <subcellularLocation>
        <location evidence="3">Cytoplasm</location>
    </subcellularLocation>
</comment>
<dbReference type="GO" id="GO:0000774">
    <property type="term" value="F:adenyl-nucleotide exchange factor activity"/>
    <property type="evidence" value="ECO:0007669"/>
    <property type="project" value="InterPro"/>
</dbReference>
<evidence type="ECO:0000256" key="4">
    <source>
        <dbReference type="RuleBase" id="RU004478"/>
    </source>
</evidence>
<dbReference type="HAMAP" id="MF_01151">
    <property type="entry name" value="GrpE"/>
    <property type="match status" value="1"/>
</dbReference>
<comment type="similarity">
    <text evidence="1 3 4">Belongs to the GrpE family.</text>
</comment>
<keyword evidence="3 5" id="KW-0346">Stress response</keyword>
<organism evidence="5 6">
    <name type="scientific">Berkelbacteria bacterium GW2011_GWE1_39_12</name>
    <dbReference type="NCBI Taxonomy" id="1618337"/>
    <lineage>
        <taxon>Bacteria</taxon>
        <taxon>Candidatus Berkelbacteria</taxon>
    </lineage>
</organism>
<dbReference type="SUPFAM" id="SSF58014">
    <property type="entry name" value="Coiled-coil domain of nucleotide exchange factor GrpE"/>
    <property type="match status" value="1"/>
</dbReference>
<dbReference type="GO" id="GO:0042803">
    <property type="term" value="F:protein homodimerization activity"/>
    <property type="evidence" value="ECO:0007669"/>
    <property type="project" value="InterPro"/>
</dbReference>
<reference evidence="5 6" key="1">
    <citation type="journal article" date="2015" name="Nature">
        <title>rRNA introns, odd ribosomes, and small enigmatic genomes across a large radiation of phyla.</title>
        <authorList>
            <person name="Brown C.T."/>
            <person name="Hug L.A."/>
            <person name="Thomas B.C."/>
            <person name="Sharon I."/>
            <person name="Castelle C.J."/>
            <person name="Singh A."/>
            <person name="Wilkins M.J."/>
            <person name="Williams K.H."/>
            <person name="Banfield J.F."/>
        </authorList>
    </citation>
    <scope>NUCLEOTIDE SEQUENCE [LARGE SCALE GENOMIC DNA]</scope>
</reference>
<dbReference type="InterPro" id="IPR013805">
    <property type="entry name" value="GrpE_CC"/>
</dbReference>
<protein>
    <recommendedName>
        <fullName evidence="3">Protein GrpE</fullName>
    </recommendedName>
    <alternativeName>
        <fullName evidence="3">HSP-70 cofactor</fullName>
    </alternativeName>
</protein>
<dbReference type="SUPFAM" id="SSF51064">
    <property type="entry name" value="Head domain of nucleotide exchange factor GrpE"/>
    <property type="match status" value="1"/>
</dbReference>
<dbReference type="GO" id="GO:0006457">
    <property type="term" value="P:protein folding"/>
    <property type="evidence" value="ECO:0007669"/>
    <property type="project" value="InterPro"/>
</dbReference>
<proteinExistence type="inferred from homology"/>
<comment type="subunit">
    <text evidence="3">Homodimer.</text>
</comment>
<comment type="function">
    <text evidence="3">Participates actively in the response to hyperosmotic and heat shock by preventing the aggregation of stress-denatured proteins, in association with DnaK and GrpE. It is the nucleotide exchange factor for DnaK and may function as a thermosensor. Unfolded proteins bind initially to DnaJ; upon interaction with the DnaJ-bound protein, DnaK hydrolyzes its bound ATP, resulting in the formation of a stable complex. GrpE releases ADP from DnaK; ATP binding to DnaK triggers the release of the substrate protein, thus completing the reaction cycle. Several rounds of ATP-dependent interactions between DnaJ, DnaK and GrpE are required for fully efficient folding.</text>
</comment>
<keyword evidence="3" id="KW-0963">Cytoplasm</keyword>
<dbReference type="InterPro" id="IPR000740">
    <property type="entry name" value="GrpE"/>
</dbReference>
<evidence type="ECO:0000256" key="1">
    <source>
        <dbReference type="ARBA" id="ARBA00009054"/>
    </source>
</evidence>
<dbReference type="PRINTS" id="PR00773">
    <property type="entry name" value="GRPEPROTEIN"/>
</dbReference>
<gene>
    <name evidence="3" type="primary">grpE</name>
    <name evidence="5" type="ORF">UT28_C0001G0636</name>
</gene>
<accession>A0A0G4B3A9</accession>
<dbReference type="Pfam" id="PF01025">
    <property type="entry name" value="GrpE"/>
    <property type="match status" value="1"/>
</dbReference>
<dbReference type="STRING" id="1618337.UT28_C0001G0636"/>
<dbReference type="EMBL" id="CP011213">
    <property type="protein sequence ID" value="AKM82436.1"/>
    <property type="molecule type" value="Genomic_DNA"/>
</dbReference>
<dbReference type="PANTHER" id="PTHR21237:SF23">
    <property type="entry name" value="GRPE PROTEIN HOMOLOG, MITOCHONDRIAL"/>
    <property type="match status" value="1"/>
</dbReference>
<evidence type="ECO:0000256" key="2">
    <source>
        <dbReference type="ARBA" id="ARBA00023186"/>
    </source>
</evidence>
<dbReference type="AlphaFoldDB" id="A0A0G4B3A9"/>
<evidence type="ECO:0000256" key="3">
    <source>
        <dbReference type="HAMAP-Rule" id="MF_01151"/>
    </source>
</evidence>
<dbReference type="KEGG" id="bbgw:UT28_C0001G0636"/>
<dbReference type="GO" id="GO:0051082">
    <property type="term" value="F:unfolded protein binding"/>
    <property type="evidence" value="ECO:0007669"/>
    <property type="project" value="TreeGrafter"/>
</dbReference>
<dbReference type="PANTHER" id="PTHR21237">
    <property type="entry name" value="GRPE PROTEIN"/>
    <property type="match status" value="1"/>
</dbReference>
<evidence type="ECO:0000313" key="6">
    <source>
        <dbReference type="Proteomes" id="UP000035648"/>
    </source>
</evidence>
<dbReference type="Gene3D" id="3.90.20.20">
    <property type="match status" value="1"/>
</dbReference>
<dbReference type="GO" id="GO:0051087">
    <property type="term" value="F:protein-folding chaperone binding"/>
    <property type="evidence" value="ECO:0007669"/>
    <property type="project" value="InterPro"/>
</dbReference>
<dbReference type="GO" id="GO:0005737">
    <property type="term" value="C:cytoplasm"/>
    <property type="evidence" value="ECO:0007669"/>
    <property type="project" value="UniProtKB-SubCell"/>
</dbReference>
<sequence>MTKKNLKNDPKDQKDNNLEEKIIELENGWKRTQADFDNYVKRSEDQKLNIIKAANTDLMMEIVPVLDNFRRAFLHAPNSPAGEDNFTLGIKQIEKQLEEILTAEGLKKIETTGELFNPAKHEAISYEENELPADSIIAEAESGWEFNGKVLKPAKVRVSKGK</sequence>
<dbReference type="CDD" id="cd00446">
    <property type="entry name" value="GrpE"/>
    <property type="match status" value="1"/>
</dbReference>
<evidence type="ECO:0000313" key="5">
    <source>
        <dbReference type="EMBL" id="AKM82436.1"/>
    </source>
</evidence>
<name>A0A0G4B3A9_9BACT</name>